<dbReference type="OrthoDB" id="8579677at2"/>
<feature type="transmembrane region" description="Helical" evidence="1">
    <location>
        <begin position="388"/>
        <end position="407"/>
    </location>
</feature>
<evidence type="ECO:0000313" key="3">
    <source>
        <dbReference type="Proteomes" id="UP000295443"/>
    </source>
</evidence>
<accession>A0A4R1BKR8</accession>
<dbReference type="EMBL" id="SJZB01000013">
    <property type="protein sequence ID" value="TCJ17934.1"/>
    <property type="molecule type" value="Genomic_DNA"/>
</dbReference>
<evidence type="ECO:0000256" key="1">
    <source>
        <dbReference type="SAM" id="Phobius"/>
    </source>
</evidence>
<organism evidence="2 3">
    <name type="scientific">Parasulfuritortus cantonensis</name>
    <dbReference type="NCBI Taxonomy" id="2528202"/>
    <lineage>
        <taxon>Bacteria</taxon>
        <taxon>Pseudomonadati</taxon>
        <taxon>Pseudomonadota</taxon>
        <taxon>Betaproteobacteria</taxon>
        <taxon>Nitrosomonadales</taxon>
        <taxon>Thiobacillaceae</taxon>
        <taxon>Parasulfuritortus</taxon>
    </lineage>
</organism>
<feature type="transmembrane region" description="Helical" evidence="1">
    <location>
        <begin position="190"/>
        <end position="206"/>
    </location>
</feature>
<feature type="transmembrane region" description="Helical" evidence="1">
    <location>
        <begin position="64"/>
        <end position="82"/>
    </location>
</feature>
<protein>
    <recommendedName>
        <fullName evidence="4">O-antigen polymerase</fullName>
    </recommendedName>
</protein>
<proteinExistence type="predicted"/>
<evidence type="ECO:0008006" key="4">
    <source>
        <dbReference type="Google" id="ProtNLM"/>
    </source>
</evidence>
<name>A0A4R1BKR8_9PROT</name>
<gene>
    <name evidence="2" type="ORF">EZJ19_03220</name>
</gene>
<keyword evidence="1" id="KW-1133">Transmembrane helix</keyword>
<feature type="transmembrane region" description="Helical" evidence="1">
    <location>
        <begin position="326"/>
        <end position="345"/>
    </location>
</feature>
<evidence type="ECO:0000313" key="2">
    <source>
        <dbReference type="EMBL" id="TCJ17934.1"/>
    </source>
</evidence>
<keyword evidence="1" id="KW-0812">Transmembrane</keyword>
<feature type="transmembrane region" description="Helical" evidence="1">
    <location>
        <begin position="94"/>
        <end position="112"/>
    </location>
</feature>
<dbReference type="AlphaFoldDB" id="A0A4R1BKR8"/>
<feature type="transmembrane region" description="Helical" evidence="1">
    <location>
        <begin position="365"/>
        <end position="382"/>
    </location>
</feature>
<sequence>MSWLIAGAASLLLLYVVAEGFKKAAVYQRTSTPGIILLACVFILLAVFTTLFNHGALGTTISGIKGYFQIWPLLFVMALVRWDEATMRAFPKAMFWIALIQIPFVLQQYLVLVPERTGMGFGIVPVDIVSGTFGGDRRGGGANATLALFMVTVWAGILARWKLNLMSNWGMFLASLLLLFPLFVNETKVAVIYLAMVFLALYWEDLAKRPHVFLIGVVSTALMIFALLTSYVAIHANERGITMETYIQGSIDENFGDLRNRWSTYLNRYSVYGFWAQHHGLQDPSHTLIGHGLAQSKEATGGAIPIKSLATDHYAHMGIGLTAVPAMLWDVGLIGTCIILAMFWWGWRTASLVARHYYSDGNMYALFRAIQAMIPVFALSLAHKNFFVFDLPYQTLVIGTLGYIAYWQRRMNEDLNLREITAKPSNDGQP</sequence>
<feature type="transmembrane region" description="Helical" evidence="1">
    <location>
        <begin position="213"/>
        <end position="234"/>
    </location>
</feature>
<feature type="transmembrane region" description="Helical" evidence="1">
    <location>
        <begin position="141"/>
        <end position="159"/>
    </location>
</feature>
<keyword evidence="3" id="KW-1185">Reference proteome</keyword>
<keyword evidence="1" id="KW-0472">Membrane</keyword>
<comment type="caution">
    <text evidence="2">The sequence shown here is derived from an EMBL/GenBank/DDBJ whole genome shotgun (WGS) entry which is preliminary data.</text>
</comment>
<feature type="transmembrane region" description="Helical" evidence="1">
    <location>
        <begin position="166"/>
        <end position="184"/>
    </location>
</feature>
<feature type="transmembrane region" description="Helical" evidence="1">
    <location>
        <begin position="34"/>
        <end position="52"/>
    </location>
</feature>
<reference evidence="2 3" key="1">
    <citation type="submission" date="2019-03" db="EMBL/GenBank/DDBJ databases">
        <title>Genome sequence of Thiobacillaceae bacterium LSR1, a sulfur-oxidizing bacterium isolated from freshwater sediment.</title>
        <authorList>
            <person name="Li S."/>
        </authorList>
    </citation>
    <scope>NUCLEOTIDE SEQUENCE [LARGE SCALE GENOMIC DNA]</scope>
    <source>
        <strain evidence="2 3">LSR1</strain>
    </source>
</reference>
<dbReference type="Proteomes" id="UP000295443">
    <property type="component" value="Unassembled WGS sequence"/>
</dbReference>